<accession>A0ABS6DVZ0</accession>
<dbReference type="NCBIfam" id="TIGR01484">
    <property type="entry name" value="HAD-SF-IIB"/>
    <property type="match status" value="1"/>
</dbReference>
<keyword evidence="1" id="KW-0378">Hydrolase</keyword>
<gene>
    <name evidence="1" type="ORF">KQI20_06190</name>
</gene>
<name>A0ABS6DVZ0_9FIRM</name>
<dbReference type="InterPro" id="IPR000150">
    <property type="entry name" value="Cof"/>
</dbReference>
<organism evidence="1 2">
    <name type="scientific">Intestinibacter bartlettii</name>
    <dbReference type="NCBI Taxonomy" id="261299"/>
    <lineage>
        <taxon>Bacteria</taxon>
        <taxon>Bacillati</taxon>
        <taxon>Bacillota</taxon>
        <taxon>Clostridia</taxon>
        <taxon>Peptostreptococcales</taxon>
        <taxon>Peptostreptococcaceae</taxon>
        <taxon>Intestinibacter</taxon>
    </lineage>
</organism>
<sequence>MVKIIATDMDGTLLDSQKNFPKELDYVLKKLDEKNVRFIVASGRQYYNLAKQFKDYDQDLIYISENGAMVFDKGEIVYISEIDGDKLGRAVEIARKIDGASIILCGEKSAYTENKGEFFIKNARMYYERLEIVEDVLDIVKEGTDKICKIALFHDKSSEKYLSNEFTDVENDFLISVSGELWMDFMNIGVNKGTAIERIQECYDVTYDETMAFGDYLNDYEMMQSCKYSYAMANAHPKLKEISNYEAKSNDENGVMEVIKEYFKI</sequence>
<dbReference type="SFLD" id="SFLDG01144">
    <property type="entry name" value="C2.B.4:_PGP_Like"/>
    <property type="match status" value="1"/>
</dbReference>
<protein>
    <submittedName>
        <fullName evidence="1">Cof-type HAD-IIB family hydrolase</fullName>
    </submittedName>
</protein>
<dbReference type="RefSeq" id="WP_216569155.1">
    <property type="nucleotide sequence ID" value="NZ_JAHLOQ010000013.1"/>
</dbReference>
<evidence type="ECO:0000313" key="1">
    <source>
        <dbReference type="EMBL" id="MBU5336023.1"/>
    </source>
</evidence>
<evidence type="ECO:0000313" key="2">
    <source>
        <dbReference type="Proteomes" id="UP001196301"/>
    </source>
</evidence>
<dbReference type="SFLD" id="SFLDS00003">
    <property type="entry name" value="Haloacid_Dehalogenase"/>
    <property type="match status" value="1"/>
</dbReference>
<dbReference type="CDD" id="cd07518">
    <property type="entry name" value="HAD_YbiV-Like"/>
    <property type="match status" value="1"/>
</dbReference>
<reference evidence="1 2" key="1">
    <citation type="submission" date="2021-06" db="EMBL/GenBank/DDBJ databases">
        <authorList>
            <person name="Sun Q."/>
            <person name="Li D."/>
        </authorList>
    </citation>
    <scope>NUCLEOTIDE SEQUENCE [LARGE SCALE GENOMIC DNA]</scope>
    <source>
        <strain evidence="1 2">N19</strain>
    </source>
</reference>
<proteinExistence type="predicted"/>
<dbReference type="NCBIfam" id="TIGR00099">
    <property type="entry name" value="Cof-subfamily"/>
    <property type="match status" value="1"/>
</dbReference>
<comment type="caution">
    <text evidence="1">The sequence shown here is derived from an EMBL/GenBank/DDBJ whole genome shotgun (WGS) entry which is preliminary data.</text>
</comment>
<dbReference type="InterPro" id="IPR006379">
    <property type="entry name" value="HAD-SF_hydro_IIB"/>
</dbReference>
<dbReference type="GO" id="GO:0016787">
    <property type="term" value="F:hydrolase activity"/>
    <property type="evidence" value="ECO:0007669"/>
    <property type="project" value="UniProtKB-KW"/>
</dbReference>
<dbReference type="SFLD" id="SFLDG01140">
    <property type="entry name" value="C2.B:_Phosphomannomutase_and_P"/>
    <property type="match status" value="1"/>
</dbReference>
<dbReference type="Proteomes" id="UP001196301">
    <property type="component" value="Unassembled WGS sequence"/>
</dbReference>
<dbReference type="PANTHER" id="PTHR10000">
    <property type="entry name" value="PHOSPHOSERINE PHOSPHATASE"/>
    <property type="match status" value="1"/>
</dbReference>
<dbReference type="Pfam" id="PF08282">
    <property type="entry name" value="Hydrolase_3"/>
    <property type="match status" value="1"/>
</dbReference>
<dbReference type="PANTHER" id="PTHR10000:SF53">
    <property type="entry name" value="5-AMINO-6-(5-PHOSPHO-D-RIBITYLAMINO)URACIL PHOSPHATASE YBJI-RELATED"/>
    <property type="match status" value="1"/>
</dbReference>
<dbReference type="EMBL" id="JAHLOQ010000013">
    <property type="protein sequence ID" value="MBU5336023.1"/>
    <property type="molecule type" value="Genomic_DNA"/>
</dbReference>
<keyword evidence="2" id="KW-1185">Reference proteome</keyword>